<dbReference type="GO" id="GO:0003677">
    <property type="term" value="F:DNA binding"/>
    <property type="evidence" value="ECO:0007669"/>
    <property type="project" value="InterPro"/>
</dbReference>
<accession>A0A915CNS5</accession>
<keyword evidence="9" id="KW-1185">Reference proteome</keyword>
<protein>
    <submittedName>
        <fullName evidence="10">BED-type domain-containing protein</fullName>
    </submittedName>
</protein>
<keyword evidence="4" id="KW-0862">Zinc</keyword>
<organism evidence="9 10">
    <name type="scientific">Ditylenchus dipsaci</name>
    <dbReference type="NCBI Taxonomy" id="166011"/>
    <lineage>
        <taxon>Eukaryota</taxon>
        <taxon>Metazoa</taxon>
        <taxon>Ecdysozoa</taxon>
        <taxon>Nematoda</taxon>
        <taxon>Chromadorea</taxon>
        <taxon>Rhabditida</taxon>
        <taxon>Tylenchina</taxon>
        <taxon>Tylenchomorpha</taxon>
        <taxon>Sphaerularioidea</taxon>
        <taxon>Anguinidae</taxon>
        <taxon>Anguininae</taxon>
        <taxon>Ditylenchus</taxon>
    </lineage>
</organism>
<dbReference type="GO" id="GO:0005634">
    <property type="term" value="C:nucleus"/>
    <property type="evidence" value="ECO:0007669"/>
    <property type="project" value="UniProtKB-SubCell"/>
</dbReference>
<dbReference type="AlphaFoldDB" id="A0A915CNS5"/>
<evidence type="ECO:0000256" key="6">
    <source>
        <dbReference type="PROSITE-ProRule" id="PRU00027"/>
    </source>
</evidence>
<evidence type="ECO:0000313" key="10">
    <source>
        <dbReference type="WBParaSite" id="jg10598"/>
    </source>
</evidence>
<dbReference type="WBParaSite" id="jg10598">
    <property type="protein sequence ID" value="jg10598"/>
    <property type="gene ID" value="jg10598"/>
</dbReference>
<dbReference type="InterPro" id="IPR003656">
    <property type="entry name" value="Znf_BED"/>
</dbReference>
<dbReference type="CDD" id="cd20908">
    <property type="entry name" value="SUF4-like"/>
    <property type="match status" value="1"/>
</dbReference>
<proteinExistence type="predicted"/>
<keyword evidence="2" id="KW-0479">Metal-binding</keyword>
<evidence type="ECO:0000256" key="2">
    <source>
        <dbReference type="ARBA" id="ARBA00022723"/>
    </source>
</evidence>
<dbReference type="Gene3D" id="3.30.160.60">
    <property type="entry name" value="Classic Zinc Finger"/>
    <property type="match status" value="1"/>
</dbReference>
<dbReference type="SMART" id="SM00355">
    <property type="entry name" value="ZnF_C2H2"/>
    <property type="match status" value="2"/>
</dbReference>
<dbReference type="PANTHER" id="PTHR23215">
    <property type="entry name" value="ZINC FINGER PROTEIN 207"/>
    <property type="match status" value="1"/>
</dbReference>
<evidence type="ECO:0000259" key="8">
    <source>
        <dbReference type="PROSITE" id="PS50808"/>
    </source>
</evidence>
<dbReference type="PANTHER" id="PTHR23215:SF0">
    <property type="entry name" value="BUB3-INTERACTING AND GLEBS MOTIF-CONTAINING PROTEIN ZNF207"/>
    <property type="match status" value="1"/>
</dbReference>
<dbReference type="PROSITE" id="PS50808">
    <property type="entry name" value="ZF_BED"/>
    <property type="match status" value="1"/>
</dbReference>
<evidence type="ECO:0000256" key="5">
    <source>
        <dbReference type="ARBA" id="ARBA00023242"/>
    </source>
</evidence>
<dbReference type="GO" id="GO:0008270">
    <property type="term" value="F:zinc ion binding"/>
    <property type="evidence" value="ECO:0007669"/>
    <property type="project" value="UniProtKB-KW"/>
</dbReference>
<dbReference type="PROSITE" id="PS00028">
    <property type="entry name" value="ZINC_FINGER_C2H2_1"/>
    <property type="match status" value="1"/>
</dbReference>
<dbReference type="InterPro" id="IPR013087">
    <property type="entry name" value="Znf_C2H2_type"/>
</dbReference>
<feature type="region of interest" description="Disordered" evidence="7">
    <location>
        <begin position="99"/>
        <end position="130"/>
    </location>
</feature>
<keyword evidence="3 6" id="KW-0863">Zinc-finger</keyword>
<feature type="domain" description="BED-type" evidence="8">
    <location>
        <begin position="22"/>
        <end position="81"/>
    </location>
</feature>
<evidence type="ECO:0000313" key="9">
    <source>
        <dbReference type="Proteomes" id="UP000887574"/>
    </source>
</evidence>
<keyword evidence="5" id="KW-0539">Nucleus</keyword>
<dbReference type="Proteomes" id="UP000887574">
    <property type="component" value="Unplaced"/>
</dbReference>
<feature type="region of interest" description="Disordered" evidence="7">
    <location>
        <begin position="235"/>
        <end position="257"/>
    </location>
</feature>
<evidence type="ECO:0000256" key="7">
    <source>
        <dbReference type="SAM" id="MobiDB-lite"/>
    </source>
</evidence>
<evidence type="ECO:0000256" key="1">
    <source>
        <dbReference type="ARBA" id="ARBA00004123"/>
    </source>
</evidence>
<evidence type="ECO:0000256" key="4">
    <source>
        <dbReference type="ARBA" id="ARBA00022833"/>
    </source>
</evidence>
<feature type="compositionally biased region" description="Polar residues" evidence="7">
    <location>
        <begin position="112"/>
        <end position="125"/>
    </location>
</feature>
<sequence length="323" mass="35812">MPRGNKKKKAIFENISMGRKKKKQSKPWCWYCNREFEDEKILIQHQKAKHFKCHICGKKLFTGPGLAIHCMQVHKETIDKIPAAVPGRDSVEIEVYGMEGIPPDYDDGPPSAKQSRPGATSSIPTPSFPQMPFGMMPGMPYGMMPQMPYGMYPQMPGQMPGQMPSQMPGQVPIQMPGQMPSQRSGQMPGQMPQMGMSMMPTTVPAQVTAQVPASIPIPRPQVPPQQPPAMFPAYQSKSSPVEVPKPKVEMPSTSAIAPKPLSSKTRIICPDENVSLEERMALHSNCDLCCCCAKPSPKSCYKQRPQPNHRFVQMGALRLSSMY</sequence>
<evidence type="ECO:0000256" key="3">
    <source>
        <dbReference type="ARBA" id="ARBA00022771"/>
    </source>
</evidence>
<name>A0A915CNS5_9BILA</name>
<reference evidence="10" key="1">
    <citation type="submission" date="2022-11" db="UniProtKB">
        <authorList>
            <consortium name="WormBaseParasite"/>
        </authorList>
    </citation>
    <scope>IDENTIFICATION</scope>
</reference>
<comment type="subcellular location">
    <subcellularLocation>
        <location evidence="1">Nucleus</location>
    </subcellularLocation>
</comment>